<keyword evidence="2" id="KW-0472">Membrane</keyword>
<dbReference type="OrthoDB" id="128693at2"/>
<dbReference type="InterPro" id="IPR052336">
    <property type="entry name" value="MlaD_Phospholipid_Transporter"/>
</dbReference>
<evidence type="ECO:0000259" key="3">
    <source>
        <dbReference type="Pfam" id="PF02470"/>
    </source>
</evidence>
<evidence type="ECO:0000313" key="4">
    <source>
        <dbReference type="EMBL" id="ABJ82264.1"/>
    </source>
</evidence>
<dbReference type="KEGG" id="sus:Acid_1270"/>
<keyword evidence="2" id="KW-1133">Transmembrane helix</keyword>
<dbReference type="eggNOG" id="COG1463">
    <property type="taxonomic scope" value="Bacteria"/>
</dbReference>
<protein>
    <submittedName>
        <fullName evidence="4">Mammalian cell entry related domain protein</fullName>
    </submittedName>
</protein>
<keyword evidence="1" id="KW-0175">Coiled coil</keyword>
<dbReference type="Pfam" id="PF02470">
    <property type="entry name" value="MlaD"/>
    <property type="match status" value="1"/>
</dbReference>
<feature type="coiled-coil region" evidence="1">
    <location>
        <begin position="149"/>
        <end position="203"/>
    </location>
</feature>
<evidence type="ECO:0000256" key="1">
    <source>
        <dbReference type="SAM" id="Coils"/>
    </source>
</evidence>
<dbReference type="STRING" id="234267.Acid_1270"/>
<sequence precursor="true">MPSAQRVNWAKFRVLAVAVAASLILGTISYLLTGGTIFEPKARLYIYMDDATGLASGSPVRVDGIGVGKVDLVELSGSNDPQRVVRVSVKVDRDRLDAITTDSTAQASTDSPIGDKFVDITSGVNPQHLQPGAEITFKGTPELMKSIDLATFQKKIHEIELLLDDVEQARSPLGKFIAGEELYTELNNKIRALQQSMHAAADTTSAVGQALYTDKLYRQAMEPLQRLDESLAKLQSGQGSMGQMLRDGQQYASALGQVGELRNSIASMKRADMMNSDQMHRDLSRQVETMIQAVDTFNAGPLLTTSAVYDNLNGMARELHGTLKDFRENPKKFLRLKLF</sequence>
<dbReference type="InterPro" id="IPR003399">
    <property type="entry name" value="Mce/MlaD"/>
</dbReference>
<dbReference type="HOGENOM" id="CLU_818610_0_0_0"/>
<feature type="domain" description="Mce/MlaD" evidence="3">
    <location>
        <begin position="42"/>
        <end position="123"/>
    </location>
</feature>
<dbReference type="PANTHER" id="PTHR33371">
    <property type="entry name" value="INTERMEMBRANE PHOSPHOLIPID TRANSPORT SYSTEM BINDING PROTEIN MLAD-RELATED"/>
    <property type="match status" value="1"/>
</dbReference>
<name>Q029L2_SOLUE</name>
<organism evidence="4">
    <name type="scientific">Solibacter usitatus (strain Ellin6076)</name>
    <dbReference type="NCBI Taxonomy" id="234267"/>
    <lineage>
        <taxon>Bacteria</taxon>
        <taxon>Pseudomonadati</taxon>
        <taxon>Acidobacteriota</taxon>
        <taxon>Terriglobia</taxon>
        <taxon>Bryobacterales</taxon>
        <taxon>Solibacteraceae</taxon>
        <taxon>Candidatus Solibacter</taxon>
    </lineage>
</organism>
<feature type="transmembrane region" description="Helical" evidence="2">
    <location>
        <begin position="12"/>
        <end position="32"/>
    </location>
</feature>
<reference evidence="4" key="1">
    <citation type="submission" date="2006-10" db="EMBL/GenBank/DDBJ databases">
        <title>Complete sequence of Solibacter usitatus Ellin6076.</title>
        <authorList>
            <consortium name="US DOE Joint Genome Institute"/>
            <person name="Copeland A."/>
            <person name="Lucas S."/>
            <person name="Lapidus A."/>
            <person name="Barry K."/>
            <person name="Detter J.C."/>
            <person name="Glavina del Rio T."/>
            <person name="Hammon N."/>
            <person name="Israni S."/>
            <person name="Dalin E."/>
            <person name="Tice H."/>
            <person name="Pitluck S."/>
            <person name="Thompson L.S."/>
            <person name="Brettin T."/>
            <person name="Bruce D."/>
            <person name="Han C."/>
            <person name="Tapia R."/>
            <person name="Gilna P."/>
            <person name="Schmutz J."/>
            <person name="Larimer F."/>
            <person name="Land M."/>
            <person name="Hauser L."/>
            <person name="Kyrpides N."/>
            <person name="Mikhailova N."/>
            <person name="Janssen P.H."/>
            <person name="Kuske C.R."/>
            <person name="Richardson P."/>
        </authorList>
    </citation>
    <scope>NUCLEOTIDE SEQUENCE</scope>
    <source>
        <strain evidence="4">Ellin6076</strain>
    </source>
</reference>
<dbReference type="EMBL" id="CP000473">
    <property type="protein sequence ID" value="ABJ82264.1"/>
    <property type="molecule type" value="Genomic_DNA"/>
</dbReference>
<evidence type="ECO:0000256" key="2">
    <source>
        <dbReference type="SAM" id="Phobius"/>
    </source>
</evidence>
<dbReference type="PANTHER" id="PTHR33371:SF4">
    <property type="entry name" value="INTERMEMBRANE PHOSPHOLIPID TRANSPORT SYSTEM BINDING PROTEIN MLAD"/>
    <property type="match status" value="1"/>
</dbReference>
<gene>
    <name evidence="4" type="ordered locus">Acid_1270</name>
</gene>
<dbReference type="InParanoid" id="Q029L2"/>
<dbReference type="AlphaFoldDB" id="Q029L2"/>
<accession>Q029L2</accession>
<proteinExistence type="predicted"/>
<keyword evidence="2" id="KW-0812">Transmembrane</keyword>